<dbReference type="Proteomes" id="UP000011532">
    <property type="component" value="Unassembled WGS sequence"/>
</dbReference>
<feature type="region of interest" description="Disordered" evidence="1">
    <location>
        <begin position="83"/>
        <end position="114"/>
    </location>
</feature>
<reference evidence="3" key="1">
    <citation type="submission" date="2012-11" db="EMBL/GenBank/DDBJ databases">
        <authorList>
            <person name="Becker E.A."/>
            <person name="Seitzer P."/>
            <person name="Tritt A."/>
            <person name="Larsen D."/>
            <person name="Yao A."/>
            <person name="Wu D."/>
            <person name="Darling A."/>
            <person name="Eisen J.A."/>
            <person name="Facciotti M.T."/>
        </authorList>
    </citation>
    <scope>NUCLEOTIDE SEQUENCE [LARGE SCALE GENOMIC DNA]</scope>
    <source>
        <strain evidence="3">ATCC 29605 / DSM 3757 / JCM 8879 / NBRC 14742 / NCIMB 2012 / VKM B-1768 / DS2</strain>
    </source>
</reference>
<evidence type="ECO:0000256" key="1">
    <source>
        <dbReference type="SAM" id="MobiDB-lite"/>
    </source>
</evidence>
<dbReference type="AlphaFoldDB" id="L9US74"/>
<evidence type="ECO:0000313" key="2">
    <source>
        <dbReference type="EMBL" id="ELY27572.1"/>
    </source>
</evidence>
<evidence type="ECO:0000313" key="3">
    <source>
        <dbReference type="Proteomes" id="UP000011532"/>
    </source>
</evidence>
<proteinExistence type="predicted"/>
<sequence>MAHPVVVGALGVVGEDFVGLPDDGKLRRGSLVVVDVGVVLPSALTKGLLYLRRLGVAFDPEEFVEVHRHSTCDSMRRRLLNVPGVRPANRVGDRPRAGERATNRGTPRPRDHSE</sequence>
<gene>
    <name evidence="2" type="ORF">C498_13554</name>
</gene>
<reference evidence="2 3" key="2">
    <citation type="journal article" date="2014" name="PLoS Genet.">
        <title>Phylogenetically driven sequencing of extremely halophilic archaea reveals strategies for static and dynamic osmo-response.</title>
        <authorList>
            <person name="Becker E.A."/>
            <person name="Seitzer P.M."/>
            <person name="Tritt A."/>
            <person name="Larsen D."/>
            <person name="Krusor M."/>
            <person name="Yao A.I."/>
            <person name="Wu D."/>
            <person name="Madern D."/>
            <person name="Eisen J.A."/>
            <person name="Darling A.E."/>
            <person name="Facciotti M.T."/>
        </authorList>
    </citation>
    <scope>NUCLEOTIDE SEQUENCE [LARGE SCALE GENOMIC DNA]</scope>
    <source>
        <strain evidence="3">ATCC 29605 / DSM 3757 / JCM 8879 / NBRC 14742 / NCIMB 2012 / VKM B-1768 / DS2</strain>
    </source>
</reference>
<accession>L9US74</accession>
<organism evidence="2 3">
    <name type="scientific">Haloferax volcanii (strain ATCC 29605 / DSM 3757 / JCM 8879 / NBRC 14742 / NCIMB 2012 / VKM B-1768 / DS2)</name>
    <name type="common">Halobacterium volcanii</name>
    <dbReference type="NCBI Taxonomy" id="309800"/>
    <lineage>
        <taxon>Archaea</taxon>
        <taxon>Methanobacteriati</taxon>
        <taxon>Methanobacteriota</taxon>
        <taxon>Stenosarchaea group</taxon>
        <taxon>Halobacteria</taxon>
        <taxon>Halobacteriales</taxon>
        <taxon>Haloferacaceae</taxon>
        <taxon>Haloferax</taxon>
    </lineage>
</organism>
<feature type="compositionally biased region" description="Basic and acidic residues" evidence="1">
    <location>
        <begin position="91"/>
        <end position="114"/>
    </location>
</feature>
<comment type="caution">
    <text evidence="2">The sequence shown here is derived from an EMBL/GenBank/DDBJ whole genome shotgun (WGS) entry which is preliminary data.</text>
</comment>
<dbReference type="EMBL" id="AOHU01000092">
    <property type="protein sequence ID" value="ELY27572.1"/>
    <property type="molecule type" value="Genomic_DNA"/>
</dbReference>
<name>L9US74_HALVD</name>
<protein>
    <submittedName>
        <fullName evidence="2">Uncharacterized protein</fullName>
    </submittedName>
</protein>